<dbReference type="SUPFAM" id="SSF50978">
    <property type="entry name" value="WD40 repeat-like"/>
    <property type="match status" value="1"/>
</dbReference>
<dbReference type="PRINTS" id="PR00320">
    <property type="entry name" value="GPROTEINBRPT"/>
</dbReference>
<proteinExistence type="inferred from homology"/>
<keyword evidence="2 4" id="KW-0853">WD repeat</keyword>
<dbReference type="PROSITE" id="PS50082">
    <property type="entry name" value="WD_REPEATS_2"/>
    <property type="match status" value="4"/>
</dbReference>
<dbReference type="AlphaFoldDB" id="J7G683"/>
<dbReference type="InterPro" id="IPR019775">
    <property type="entry name" value="WD40_repeat_CS"/>
</dbReference>
<dbReference type="Pfam" id="PF00400">
    <property type="entry name" value="WD40"/>
    <property type="match status" value="7"/>
</dbReference>
<dbReference type="InterPro" id="IPR045223">
    <property type="entry name" value="RACK1-like"/>
</dbReference>
<organism evidence="5 6">
    <name type="scientific">Chroomonas mesostigmatica CCMP1168</name>
    <dbReference type="NCBI Taxonomy" id="1195612"/>
    <lineage>
        <taxon>Eukaryota</taxon>
        <taxon>Cryptophyceae</taxon>
        <taxon>Pyrenomonadales</taxon>
        <taxon>Chroomonadaceae</taxon>
        <taxon>Chroomonas</taxon>
    </lineage>
</organism>
<evidence type="ECO:0000313" key="5">
    <source>
        <dbReference type="EMBL" id="AFP65571.1"/>
    </source>
</evidence>
<dbReference type="PROSITE" id="PS00678">
    <property type="entry name" value="WD_REPEATS_1"/>
    <property type="match status" value="1"/>
</dbReference>
<dbReference type="EMBL" id="CP003682">
    <property type="protein sequence ID" value="AFP65571.1"/>
    <property type="molecule type" value="Genomic_DNA"/>
</dbReference>
<dbReference type="Proteomes" id="UP000243348">
    <property type="component" value="Nucleomorph 3"/>
</dbReference>
<feature type="repeat" description="WD" evidence="4">
    <location>
        <begin position="59"/>
        <end position="100"/>
    </location>
</feature>
<dbReference type="FunFam" id="2.130.10.10:FF:000615">
    <property type="entry name" value="Receptor for activated C kinase 1"/>
    <property type="match status" value="1"/>
</dbReference>
<feature type="repeat" description="WD" evidence="4">
    <location>
        <begin position="11"/>
        <end position="53"/>
    </location>
</feature>
<gene>
    <name evidence="5" type="primary">gblp2</name>
    <name evidence="5" type="ORF">CMESO_418</name>
</gene>
<accession>J7G683</accession>
<dbReference type="CDD" id="cd00200">
    <property type="entry name" value="WD40"/>
    <property type="match status" value="1"/>
</dbReference>
<dbReference type="GO" id="GO:0045182">
    <property type="term" value="F:translation regulator activity"/>
    <property type="evidence" value="ECO:0007669"/>
    <property type="project" value="InterPro"/>
</dbReference>
<dbReference type="Gene3D" id="2.130.10.10">
    <property type="entry name" value="YVTN repeat-like/Quinoprotein amine dehydrogenase"/>
    <property type="match status" value="1"/>
</dbReference>
<dbReference type="PANTHER" id="PTHR19868">
    <property type="entry name" value="RECEPTOR FOR ACTIVATED PROTEIN KINASE C RACK1"/>
    <property type="match status" value="1"/>
</dbReference>
<keyword evidence="3" id="KW-0677">Repeat</keyword>
<evidence type="ECO:0000256" key="2">
    <source>
        <dbReference type="ARBA" id="ARBA00022574"/>
    </source>
</evidence>
<dbReference type="PROSITE" id="PS50294">
    <property type="entry name" value="WD_REPEATS_REGION"/>
    <property type="match status" value="2"/>
</dbReference>
<dbReference type="InterPro" id="IPR036322">
    <property type="entry name" value="WD40_repeat_dom_sf"/>
</dbReference>
<evidence type="ECO:0000313" key="6">
    <source>
        <dbReference type="Proteomes" id="UP000243348"/>
    </source>
</evidence>
<reference evidence="5 6" key="1">
    <citation type="journal article" date="2012" name="Genome Biol. Evol.">
        <title>Nucleomorph genome sequence of the cryptophyte alga Chroomonas mesostigmatica CCMP1168 reveals lineage-specific gene loss and genome complexity.</title>
        <authorList>
            <person name="Moore C.E."/>
            <person name="Curtis B."/>
            <person name="Mills T."/>
            <person name="Tanifuji G."/>
            <person name="Archibald J.M."/>
        </authorList>
    </citation>
    <scope>NUCLEOTIDE SEQUENCE [LARGE SCALE GENOMIC DNA]</scope>
    <source>
        <strain evidence="5 6">CCMP1168</strain>
    </source>
</reference>
<evidence type="ECO:0000256" key="1">
    <source>
        <dbReference type="ARBA" id="ARBA00007253"/>
    </source>
</evidence>
<dbReference type="InterPro" id="IPR020472">
    <property type="entry name" value="WD40_PAC1"/>
</dbReference>
<dbReference type="SMART" id="SM00320">
    <property type="entry name" value="WD40"/>
    <property type="match status" value="7"/>
</dbReference>
<dbReference type="GO" id="GO:0043022">
    <property type="term" value="F:ribosome binding"/>
    <property type="evidence" value="ECO:0007669"/>
    <property type="project" value="InterPro"/>
</dbReference>
<dbReference type="InterPro" id="IPR015943">
    <property type="entry name" value="WD40/YVTN_repeat-like_dom_sf"/>
</dbReference>
<sequence length="314" mass="36146">MKKKINLTHSIRAHADWVTAISVPANRSDIFATGSRDCIIFIWEITSDEKIFAFIKKRFLSHSHFISDLVLSSDARYCLSSSWDKSLNLWKIEDSQLITKFKGHSKDVLSVAISEDNKYIASGSRDNTVKLWNGLGECKNVFIEKDFPSWVSCVRFLPRKEISILACHWDGLIRIWEISNNRLKGKIHGHKGFINCAIISPDGSLCASGGKDGFVRLWDLNEQKHLYSLEAGEIINSLCFSPDRYWLCASTQKGIKIWDLDSKIKVHELRLHKQKPEEYKKDRMCLSMAWTSDCLFFLTGYIDGYIRVWTVLKE</sequence>
<keyword evidence="5" id="KW-0542">Nucleomorph</keyword>
<feature type="repeat" description="WD" evidence="4">
    <location>
        <begin position="187"/>
        <end position="228"/>
    </location>
</feature>
<name>J7G683_9CRYP</name>
<feature type="repeat" description="WD" evidence="4">
    <location>
        <begin position="101"/>
        <end position="133"/>
    </location>
</feature>
<dbReference type="InterPro" id="IPR001680">
    <property type="entry name" value="WD40_rpt"/>
</dbReference>
<evidence type="ECO:0000256" key="3">
    <source>
        <dbReference type="ARBA" id="ARBA00022737"/>
    </source>
</evidence>
<comment type="similarity">
    <text evidence="1">Belongs to the WD repeat G protein beta family. Ribosomal protein RACK1 subfamily.</text>
</comment>
<evidence type="ECO:0000256" key="4">
    <source>
        <dbReference type="PROSITE-ProRule" id="PRU00221"/>
    </source>
</evidence>
<protein>
    <submittedName>
        <fullName evidence="5">Guanine nucleotide-binding protein beta SU like protein</fullName>
    </submittedName>
</protein>
<geneLocation type="nucleomorph" evidence="5"/>